<dbReference type="Pfam" id="PF22769">
    <property type="entry name" value="DCD"/>
    <property type="match status" value="1"/>
</dbReference>
<dbReference type="GO" id="GO:0006226">
    <property type="term" value="P:dUMP biosynthetic process"/>
    <property type="evidence" value="ECO:0007669"/>
    <property type="project" value="UniProtKB-UniRule"/>
</dbReference>
<comment type="pathway">
    <text evidence="3">Pyrimidine metabolism; dUMP biosynthesis; dUMP from dCTP: step 1/1.</text>
</comment>
<name>A0A410QA30_9FIRM</name>
<dbReference type="AlphaFoldDB" id="A0A410QA30"/>
<dbReference type="InterPro" id="IPR011962">
    <property type="entry name" value="dCTP_deaminase"/>
</dbReference>
<dbReference type="GO" id="GO:0033973">
    <property type="term" value="F:dCTP deaminase (dUMP-forming) activity"/>
    <property type="evidence" value="ECO:0007669"/>
    <property type="project" value="UniProtKB-UniRule"/>
</dbReference>
<gene>
    <name evidence="3 4" type="primary">dcd</name>
    <name evidence="4" type="ORF">EQM13_04290</name>
</gene>
<organism evidence="4 5">
    <name type="scientific">Acidilutibacter cellobiosedens</name>
    <dbReference type="NCBI Taxonomy" id="2507161"/>
    <lineage>
        <taxon>Bacteria</taxon>
        <taxon>Bacillati</taxon>
        <taxon>Bacillota</taxon>
        <taxon>Tissierellia</taxon>
        <taxon>Tissierellales</taxon>
        <taxon>Acidilutibacteraceae</taxon>
        <taxon>Acidilutibacter</taxon>
    </lineage>
</organism>
<dbReference type="RefSeq" id="WP_114217959.1">
    <property type="nucleotide sequence ID" value="NZ_CP035282.1"/>
</dbReference>
<feature type="binding site" evidence="3">
    <location>
        <position position="163"/>
    </location>
    <ligand>
        <name>dCTP</name>
        <dbReference type="ChEBI" id="CHEBI:61481"/>
    </ligand>
</feature>
<evidence type="ECO:0000256" key="3">
    <source>
        <dbReference type="HAMAP-Rule" id="MF_00146"/>
    </source>
</evidence>
<dbReference type="GO" id="GO:0000166">
    <property type="term" value="F:nucleotide binding"/>
    <property type="evidence" value="ECO:0007669"/>
    <property type="project" value="UniProtKB-KW"/>
</dbReference>
<feature type="binding site" evidence="3">
    <location>
        <position position="113"/>
    </location>
    <ligand>
        <name>dCTP</name>
        <dbReference type="ChEBI" id="CHEBI:61481"/>
    </ligand>
</feature>
<dbReference type="PANTHER" id="PTHR42680">
    <property type="entry name" value="DCTP DEAMINASE"/>
    <property type="match status" value="1"/>
</dbReference>
<comment type="subunit">
    <text evidence="3">Homotrimer.</text>
</comment>
<evidence type="ECO:0000256" key="2">
    <source>
        <dbReference type="ARBA" id="ARBA00023080"/>
    </source>
</evidence>
<dbReference type="KEGG" id="spoa:EQM13_04290"/>
<feature type="binding site" evidence="3">
    <location>
        <begin position="121"/>
        <end position="123"/>
    </location>
    <ligand>
        <name>dCTP</name>
        <dbReference type="ChEBI" id="CHEBI:61481"/>
    </ligand>
</feature>
<proteinExistence type="inferred from homology"/>
<dbReference type="GO" id="GO:0015949">
    <property type="term" value="P:nucleobase-containing small molecule interconversion"/>
    <property type="evidence" value="ECO:0007669"/>
    <property type="project" value="TreeGrafter"/>
</dbReference>
<accession>A0A410QA30</accession>
<dbReference type="GO" id="GO:0006229">
    <property type="term" value="P:dUTP biosynthetic process"/>
    <property type="evidence" value="ECO:0007669"/>
    <property type="project" value="InterPro"/>
</dbReference>
<comment type="function">
    <text evidence="3">Bifunctional enzyme that catalyzes both the deamination of dCTP to dUTP and the hydrolysis of dUTP to dUMP without releasing the toxic dUTP intermediate.</text>
</comment>
<dbReference type="HAMAP" id="MF_00146">
    <property type="entry name" value="dCTP_deaminase"/>
    <property type="match status" value="1"/>
</dbReference>
<dbReference type="OrthoDB" id="9780202at2"/>
<dbReference type="EC" id="3.5.4.30" evidence="3"/>
<dbReference type="CDD" id="cd07557">
    <property type="entry name" value="trimeric_dUTPase"/>
    <property type="match status" value="1"/>
</dbReference>
<feature type="binding site" evidence="3">
    <location>
        <position position="159"/>
    </location>
    <ligand>
        <name>dCTP</name>
        <dbReference type="ChEBI" id="CHEBI:61481"/>
    </ligand>
</feature>
<evidence type="ECO:0000313" key="5">
    <source>
        <dbReference type="Proteomes" id="UP000287969"/>
    </source>
</evidence>
<feature type="site" description="Important for bifunctional activity" evidence="3">
    <location>
        <begin position="110"/>
        <end position="111"/>
    </location>
</feature>
<dbReference type="Proteomes" id="UP000287969">
    <property type="component" value="Chromosome"/>
</dbReference>
<protein>
    <recommendedName>
        <fullName evidence="3">dCTP deaminase, dUMP-forming</fullName>
        <ecNumber evidence="3">3.5.4.30</ecNumber>
    </recommendedName>
    <alternativeName>
        <fullName evidence="3">Bifunctional dCTP deaminase:dUTPase</fullName>
    </alternativeName>
    <alternativeName>
        <fullName evidence="3">DCD-DUT</fullName>
    </alternativeName>
</protein>
<keyword evidence="1 3" id="KW-0378">Hydrolase</keyword>
<feature type="binding site" evidence="3">
    <location>
        <position position="142"/>
    </location>
    <ligand>
        <name>dCTP</name>
        <dbReference type="ChEBI" id="CHEBI:61481"/>
    </ligand>
</feature>
<dbReference type="EMBL" id="CP035282">
    <property type="protein sequence ID" value="QAT60851.1"/>
    <property type="molecule type" value="Genomic_DNA"/>
</dbReference>
<dbReference type="SUPFAM" id="SSF51283">
    <property type="entry name" value="dUTPase-like"/>
    <property type="match status" value="1"/>
</dbReference>
<reference evidence="5" key="1">
    <citation type="submission" date="2019-01" db="EMBL/GenBank/DDBJ databases">
        <title>Draft genomes of a novel of Sporanaerobacter strains.</title>
        <authorList>
            <person name="Ma S."/>
        </authorList>
    </citation>
    <scope>NUCLEOTIDE SEQUENCE [LARGE SCALE GENOMIC DNA]</scope>
    <source>
        <strain evidence="5">NJN-17</strain>
    </source>
</reference>
<keyword evidence="5" id="KW-1185">Reference proteome</keyword>
<evidence type="ECO:0000313" key="4">
    <source>
        <dbReference type="EMBL" id="QAT60851.1"/>
    </source>
</evidence>
<dbReference type="GO" id="GO:0008829">
    <property type="term" value="F:dCTP deaminase activity"/>
    <property type="evidence" value="ECO:0007669"/>
    <property type="project" value="InterPro"/>
</dbReference>
<comment type="similarity">
    <text evidence="3">Belongs to the dCTP deaminase family.</text>
</comment>
<feature type="active site" description="Proton donor/acceptor" evidence="3">
    <location>
        <position position="123"/>
    </location>
</feature>
<dbReference type="UniPathway" id="UPA00610">
    <property type="reaction ID" value="UER00667"/>
</dbReference>
<keyword evidence="2 3" id="KW-0546">Nucleotide metabolism</keyword>
<comment type="catalytic activity">
    <reaction evidence="3">
        <text>dCTP + 2 H2O = dUMP + NH4(+) + diphosphate</text>
        <dbReference type="Rhea" id="RHEA:19205"/>
        <dbReference type="ChEBI" id="CHEBI:15377"/>
        <dbReference type="ChEBI" id="CHEBI:28938"/>
        <dbReference type="ChEBI" id="CHEBI:33019"/>
        <dbReference type="ChEBI" id="CHEBI:61481"/>
        <dbReference type="ChEBI" id="CHEBI:246422"/>
        <dbReference type="EC" id="3.5.4.30"/>
    </reaction>
</comment>
<dbReference type="InterPro" id="IPR036157">
    <property type="entry name" value="dUTPase-like_sf"/>
</dbReference>
<evidence type="ECO:0000256" key="1">
    <source>
        <dbReference type="ARBA" id="ARBA00022801"/>
    </source>
</evidence>
<dbReference type="NCBIfam" id="TIGR02274">
    <property type="entry name" value="dCTP_deam"/>
    <property type="match status" value="1"/>
</dbReference>
<keyword evidence="3" id="KW-0547">Nucleotide-binding</keyword>
<feature type="binding site" evidence="3">
    <location>
        <begin position="96"/>
        <end position="101"/>
    </location>
    <ligand>
        <name>dCTP</name>
        <dbReference type="ChEBI" id="CHEBI:61481"/>
    </ligand>
</feature>
<dbReference type="Gene3D" id="2.70.40.10">
    <property type="match status" value="1"/>
</dbReference>
<feature type="binding site" evidence="3">
    <location>
        <position position="156"/>
    </location>
    <ligand>
        <name>dCTP</name>
        <dbReference type="ChEBI" id="CHEBI:61481"/>
    </ligand>
</feature>
<sequence length="179" mass="20305">MIISDFTLKKQLASGELYISPIEERQIQPASIYIRLGNTFGIVEDNCDGILQLEKEIQYKIIQTEKYLLLPGQFVLATTMEYIRLPNNMTAFVEGRSSIGRLGLFIQNAGWVDPGFEGEITLELFNANKCAIELKYGRRIGQLVFAQLDKDALNPYRGKYQGQRGVTGSRIYLDTEISR</sequence>
<dbReference type="InterPro" id="IPR033704">
    <property type="entry name" value="dUTPase_trimeric"/>
</dbReference>
<dbReference type="PANTHER" id="PTHR42680:SF3">
    <property type="entry name" value="DCTP DEAMINASE"/>
    <property type="match status" value="1"/>
</dbReference>